<name>A0ABS1BXQ9_9BACT</name>
<accession>A0ABS1BXQ9</accession>
<evidence type="ECO:0000313" key="2">
    <source>
        <dbReference type="Proteomes" id="UP000644147"/>
    </source>
</evidence>
<keyword evidence="2" id="KW-1185">Reference proteome</keyword>
<organism evidence="1 2">
    <name type="scientific">Adhaeribacter terrigena</name>
    <dbReference type="NCBI Taxonomy" id="2793070"/>
    <lineage>
        <taxon>Bacteria</taxon>
        <taxon>Pseudomonadati</taxon>
        <taxon>Bacteroidota</taxon>
        <taxon>Cytophagia</taxon>
        <taxon>Cytophagales</taxon>
        <taxon>Hymenobacteraceae</taxon>
        <taxon>Adhaeribacter</taxon>
    </lineage>
</organism>
<sequence>MKNSAKVNPVSCRCKLSKLVLHLKQMNGLISVPAPKGNGRINLRAAEAVFVQYI</sequence>
<comment type="caution">
    <text evidence="1">The sequence shown here is derived from an EMBL/GenBank/DDBJ whole genome shotgun (WGS) entry which is preliminary data.</text>
</comment>
<dbReference type="Proteomes" id="UP000644147">
    <property type="component" value="Unassembled WGS sequence"/>
</dbReference>
<gene>
    <name evidence="1" type="ORF">I5M27_02965</name>
</gene>
<reference evidence="1 2" key="1">
    <citation type="submission" date="2020-12" db="EMBL/GenBank/DDBJ databases">
        <title>Bacterial novel species Adhaeribacter sp. BT258 isolated from soil.</title>
        <authorList>
            <person name="Jung H.-Y."/>
        </authorList>
    </citation>
    <scope>NUCLEOTIDE SEQUENCE [LARGE SCALE GENOMIC DNA]</scope>
    <source>
        <strain evidence="1 2">BT258</strain>
    </source>
</reference>
<dbReference type="RefSeq" id="WP_200504529.1">
    <property type="nucleotide sequence ID" value="NZ_JAEHFX010000001.1"/>
</dbReference>
<proteinExistence type="predicted"/>
<dbReference type="EMBL" id="JAEHFX010000001">
    <property type="protein sequence ID" value="MBK0401929.1"/>
    <property type="molecule type" value="Genomic_DNA"/>
</dbReference>
<evidence type="ECO:0000313" key="1">
    <source>
        <dbReference type="EMBL" id="MBK0401929.1"/>
    </source>
</evidence>
<protein>
    <submittedName>
        <fullName evidence="1">Uncharacterized protein</fullName>
    </submittedName>
</protein>